<comment type="caution">
    <text evidence="4">The sequence shown here is derived from an EMBL/GenBank/DDBJ whole genome shotgun (WGS) entry which is preliminary data.</text>
</comment>
<dbReference type="NCBIfam" id="TIGR00040">
    <property type="entry name" value="yfcE"/>
    <property type="match status" value="1"/>
</dbReference>
<dbReference type="EC" id="3.1.4.-" evidence="2"/>
<keyword evidence="2" id="KW-0479">Metal-binding</keyword>
<feature type="domain" description="Calcineurin-like phosphoesterase" evidence="3">
    <location>
        <begin position="1"/>
        <end position="151"/>
    </location>
</feature>
<dbReference type="Gene3D" id="3.60.21.10">
    <property type="match status" value="1"/>
</dbReference>
<dbReference type="InterPro" id="IPR029052">
    <property type="entry name" value="Metallo-depent_PP-like"/>
</dbReference>
<comment type="similarity">
    <text evidence="1 2">Belongs to the metallophosphoesterase superfamily. YfcE family.</text>
</comment>
<dbReference type="OrthoDB" id="9800565at2"/>
<dbReference type="InterPro" id="IPR024654">
    <property type="entry name" value="Calcineurin-like_PHP_lpxH"/>
</dbReference>
<evidence type="ECO:0000256" key="1">
    <source>
        <dbReference type="ARBA" id="ARBA00008950"/>
    </source>
</evidence>
<sequence>MRIVVVSDTHMPNRGRELPGPLKMELINADLIIHGGDWNSIEVYEMLKGYAKVEGVYGNTDNQEIRCLFPRKQVLKAGKFLIGVVHGDGKNKTTEKRVLDEFEDKPDIIVFGHSHIPYLRFDQGTLLFNPGSATDKRKQPYYSFGILEIEDEIKSKHVFYSNKNE</sequence>
<dbReference type="InterPro" id="IPR000979">
    <property type="entry name" value="Phosphodiesterase_MJ0936/Vps29"/>
</dbReference>
<name>A0A5D4U5X6_9BACI</name>
<dbReference type="AlphaFoldDB" id="A0A5D4U5X6"/>
<proteinExistence type="inferred from homology"/>
<dbReference type="GO" id="GO:0046872">
    <property type="term" value="F:metal ion binding"/>
    <property type="evidence" value="ECO:0007669"/>
    <property type="project" value="UniProtKB-KW"/>
</dbReference>
<evidence type="ECO:0000313" key="4">
    <source>
        <dbReference type="EMBL" id="TYS82716.1"/>
    </source>
</evidence>
<reference evidence="4 5" key="1">
    <citation type="submission" date="2019-08" db="EMBL/GenBank/DDBJ databases">
        <title>Bacillus genomes from the desert of Cuatro Cienegas, Coahuila.</title>
        <authorList>
            <person name="Olmedo-Alvarez G."/>
        </authorList>
    </citation>
    <scope>NUCLEOTIDE SEQUENCE [LARGE SCALE GENOMIC DNA]</scope>
    <source>
        <strain evidence="4 5">CH451a_14T</strain>
    </source>
</reference>
<dbReference type="RefSeq" id="WP_148990868.1">
    <property type="nucleotide sequence ID" value="NZ_VTEW01000003.1"/>
</dbReference>
<accession>A0A5D4U5X6</accession>
<dbReference type="SUPFAM" id="SSF56300">
    <property type="entry name" value="Metallo-dependent phosphatases"/>
    <property type="match status" value="1"/>
</dbReference>
<protein>
    <recommendedName>
        <fullName evidence="2">Phosphoesterase</fullName>
        <ecNumber evidence="2">3.1.4.-</ecNumber>
    </recommendedName>
</protein>
<dbReference type="EMBL" id="VTEW01000003">
    <property type="protein sequence ID" value="TYS82716.1"/>
    <property type="molecule type" value="Genomic_DNA"/>
</dbReference>
<gene>
    <name evidence="4" type="ORF">FZC80_04035</name>
</gene>
<evidence type="ECO:0000259" key="3">
    <source>
        <dbReference type="Pfam" id="PF12850"/>
    </source>
</evidence>
<evidence type="ECO:0000313" key="5">
    <source>
        <dbReference type="Proteomes" id="UP000325054"/>
    </source>
</evidence>
<evidence type="ECO:0000256" key="2">
    <source>
        <dbReference type="RuleBase" id="RU362039"/>
    </source>
</evidence>
<dbReference type="Proteomes" id="UP000325054">
    <property type="component" value="Unassembled WGS sequence"/>
</dbReference>
<dbReference type="PANTHER" id="PTHR11124">
    <property type="entry name" value="VACUOLAR SORTING PROTEIN VPS29"/>
    <property type="match status" value="1"/>
</dbReference>
<organism evidence="4 5">
    <name type="scientific">Rossellomorea aquimaris</name>
    <dbReference type="NCBI Taxonomy" id="189382"/>
    <lineage>
        <taxon>Bacteria</taxon>
        <taxon>Bacillati</taxon>
        <taxon>Bacillota</taxon>
        <taxon>Bacilli</taxon>
        <taxon>Bacillales</taxon>
        <taxon>Bacillaceae</taxon>
        <taxon>Rossellomorea</taxon>
    </lineage>
</organism>
<dbReference type="Pfam" id="PF12850">
    <property type="entry name" value="Metallophos_2"/>
    <property type="match status" value="1"/>
</dbReference>
<comment type="cofactor">
    <cofactor evidence="2">
        <name>a divalent metal cation</name>
        <dbReference type="ChEBI" id="CHEBI:60240"/>
    </cofactor>
</comment>
<dbReference type="GO" id="GO:0016787">
    <property type="term" value="F:hydrolase activity"/>
    <property type="evidence" value="ECO:0007669"/>
    <property type="project" value="UniProtKB-UniRule"/>
</dbReference>